<evidence type="ECO:0000256" key="3">
    <source>
        <dbReference type="ARBA" id="ARBA00022968"/>
    </source>
</evidence>
<evidence type="ECO:0000313" key="10">
    <source>
        <dbReference type="Proteomes" id="UP001280581"/>
    </source>
</evidence>
<keyword evidence="5" id="KW-0333">Golgi apparatus</keyword>
<dbReference type="PANTHER" id="PTHR43083">
    <property type="entry name" value="MANNAN POLYMERASE II"/>
    <property type="match status" value="1"/>
</dbReference>
<dbReference type="EMBL" id="WVTA01000002">
    <property type="protein sequence ID" value="KAK3216412.1"/>
    <property type="molecule type" value="Genomic_DNA"/>
</dbReference>
<keyword evidence="10" id="KW-1185">Reference proteome</keyword>
<dbReference type="FunFam" id="3.90.550.10:FF:000017">
    <property type="entry name" value="Mannan polymerase II complex ANP1 subunit"/>
    <property type="match status" value="1"/>
</dbReference>
<evidence type="ECO:0000256" key="2">
    <source>
        <dbReference type="ARBA" id="ARBA00022692"/>
    </source>
</evidence>
<dbReference type="GO" id="GO:0000136">
    <property type="term" value="C:mannan polymerase complex"/>
    <property type="evidence" value="ECO:0007669"/>
    <property type="project" value="TreeGrafter"/>
</dbReference>
<accession>A0AAN6RLQ2</accession>
<evidence type="ECO:0000256" key="6">
    <source>
        <dbReference type="ARBA" id="ARBA00023136"/>
    </source>
</evidence>
<feature type="compositionally biased region" description="Acidic residues" evidence="8">
    <location>
        <begin position="60"/>
        <end position="69"/>
    </location>
</feature>
<dbReference type="Pfam" id="PF03452">
    <property type="entry name" value="Anp1"/>
    <property type="match status" value="1"/>
</dbReference>
<comment type="similarity">
    <text evidence="7">Belongs to the ANP1/MMN9/VAN1 family.</text>
</comment>
<keyword evidence="6" id="KW-0472">Membrane</keyword>
<dbReference type="AlphaFoldDB" id="A0AAN6RLQ2"/>
<name>A0AAN6RLQ2_9PLEO</name>
<dbReference type="PANTHER" id="PTHR43083:SF4">
    <property type="entry name" value="N-GLYCOSYL-TRANSFERASE (AFU_ORTHOLOGUE AFUA_4G06870)"/>
    <property type="match status" value="1"/>
</dbReference>
<evidence type="ECO:0000256" key="5">
    <source>
        <dbReference type="ARBA" id="ARBA00023034"/>
    </source>
</evidence>
<evidence type="ECO:0000313" key="9">
    <source>
        <dbReference type="EMBL" id="KAK3216412.1"/>
    </source>
</evidence>
<feature type="region of interest" description="Disordered" evidence="8">
    <location>
        <begin position="30"/>
        <end position="80"/>
    </location>
</feature>
<keyword evidence="2" id="KW-0812">Transmembrane</keyword>
<organism evidence="9 10">
    <name type="scientific">Pseudopithomyces chartarum</name>
    <dbReference type="NCBI Taxonomy" id="1892770"/>
    <lineage>
        <taxon>Eukaryota</taxon>
        <taxon>Fungi</taxon>
        <taxon>Dikarya</taxon>
        <taxon>Ascomycota</taxon>
        <taxon>Pezizomycotina</taxon>
        <taxon>Dothideomycetes</taxon>
        <taxon>Pleosporomycetidae</taxon>
        <taxon>Pleosporales</taxon>
        <taxon>Massarineae</taxon>
        <taxon>Didymosphaeriaceae</taxon>
        <taxon>Pseudopithomyces</taxon>
    </lineage>
</organism>
<proteinExistence type="inferred from homology"/>
<dbReference type="GO" id="GO:0000032">
    <property type="term" value="P:cell wall mannoprotein biosynthetic process"/>
    <property type="evidence" value="ECO:0007669"/>
    <property type="project" value="TreeGrafter"/>
</dbReference>
<reference evidence="9 10" key="1">
    <citation type="submission" date="2021-02" db="EMBL/GenBank/DDBJ databases">
        <title>Genome assembly of Pseudopithomyces chartarum.</title>
        <authorList>
            <person name="Jauregui R."/>
            <person name="Singh J."/>
            <person name="Voisey C."/>
        </authorList>
    </citation>
    <scope>NUCLEOTIDE SEQUENCE [LARGE SCALE GENOMIC DNA]</scope>
    <source>
        <strain evidence="9 10">AGR01</strain>
    </source>
</reference>
<dbReference type="InterPro" id="IPR029044">
    <property type="entry name" value="Nucleotide-diphossugar_trans"/>
</dbReference>
<protein>
    <recommendedName>
        <fullName evidence="11">Mannan polymerase II complex ANP1 subunit</fullName>
    </recommendedName>
</protein>
<gene>
    <name evidence="9" type="ORF">GRF29_8g3210575</name>
</gene>
<dbReference type="SUPFAM" id="SSF53448">
    <property type="entry name" value="Nucleotide-diphospho-sugar transferases"/>
    <property type="match status" value="1"/>
</dbReference>
<evidence type="ECO:0000256" key="1">
    <source>
        <dbReference type="ARBA" id="ARBA00004323"/>
    </source>
</evidence>
<evidence type="ECO:0000256" key="4">
    <source>
        <dbReference type="ARBA" id="ARBA00022989"/>
    </source>
</evidence>
<dbReference type="Proteomes" id="UP001280581">
    <property type="component" value="Unassembled WGS sequence"/>
</dbReference>
<comment type="subcellular location">
    <subcellularLocation>
        <location evidence="1">Golgi apparatus membrane</location>
        <topology evidence="1">Single-pass type II membrane protein</topology>
    </subcellularLocation>
</comment>
<evidence type="ECO:0000256" key="8">
    <source>
        <dbReference type="SAM" id="MobiDB-lite"/>
    </source>
</evidence>
<evidence type="ECO:0008006" key="11">
    <source>
        <dbReference type="Google" id="ProtNLM"/>
    </source>
</evidence>
<dbReference type="InterPro" id="IPR052086">
    <property type="entry name" value="Mannan_Polymerase_Subunit"/>
</dbReference>
<evidence type="ECO:0000256" key="7">
    <source>
        <dbReference type="ARBA" id="ARBA00037964"/>
    </source>
</evidence>
<dbReference type="GO" id="GO:0006487">
    <property type="term" value="P:protein N-linked glycosylation"/>
    <property type="evidence" value="ECO:0007669"/>
    <property type="project" value="TreeGrafter"/>
</dbReference>
<dbReference type="GO" id="GO:0000009">
    <property type="term" value="F:alpha-1,6-mannosyltransferase activity"/>
    <property type="evidence" value="ECO:0007669"/>
    <property type="project" value="TreeGrafter"/>
</dbReference>
<keyword evidence="4" id="KW-1133">Transmembrane helix</keyword>
<comment type="caution">
    <text evidence="9">The sequence shown here is derived from an EMBL/GenBank/DDBJ whole genome shotgun (WGS) entry which is preliminary data.</text>
</comment>
<feature type="compositionally biased region" description="Low complexity" evidence="8">
    <location>
        <begin position="46"/>
        <end position="57"/>
    </location>
</feature>
<dbReference type="Gene3D" id="3.90.550.10">
    <property type="entry name" value="Spore Coat Polysaccharide Biosynthesis Protein SpsA, Chain A"/>
    <property type="match status" value="1"/>
</dbReference>
<sequence length="490" mass="55788">MGGPRSPAADPLSADTPVAPAVNLDSLHLSPIRNKRGGDQAHNIRVRSSSVRISQSRGDGEEEEEEEEKDPGGLEPGTNMLIPKSYSWKATRAQLIPTRQAWHLLRNFKTWVLLAVVAVLVLAWRSMGSAAGEMQSRFYCWGPAKPPMYLTTNENEEWHKHLQTPVIFNPHKPIVINETSINHVNLNDVHSTIDAVKKQERVLILTPMREASKYLPQHFDLISSLTYPHNLIDLAFLVGDSQDDTKAALAKELERVQGNPEVAFRSTMIVEKDFQVTFSQEVHDRHSFKAQGPRRKALARARNYLLATALKPDHSWVYWRDVDIYDSPPEIIEDFILHDRDILVPNIWFHRYQEVNGKMVDIEGRFDYNSWQETPDSIKTIATLSHDKDLILAEGYEDLKTFKLRKHMALQGDWRENKDVEIPLDGIGGVNIVVKADVHRSGINFPCYAFENQAETEGFAKMAKRAGYGVYGLPNYVVWHVDTEEKKRGE</sequence>
<keyword evidence="3" id="KW-0735">Signal-anchor</keyword>